<comment type="caution">
    <text evidence="1">The sequence shown here is derived from an EMBL/GenBank/DDBJ whole genome shotgun (WGS) entry which is preliminary data.</text>
</comment>
<protein>
    <recommendedName>
        <fullName evidence="3">Homeobox domain-containing protein</fullName>
    </recommendedName>
</protein>
<organism evidence="1 2">
    <name type="scientific">Cyclotella atomus</name>
    <dbReference type="NCBI Taxonomy" id="382360"/>
    <lineage>
        <taxon>Eukaryota</taxon>
        <taxon>Sar</taxon>
        <taxon>Stramenopiles</taxon>
        <taxon>Ochrophyta</taxon>
        <taxon>Bacillariophyta</taxon>
        <taxon>Coscinodiscophyceae</taxon>
        <taxon>Thalassiosirophycidae</taxon>
        <taxon>Stephanodiscales</taxon>
        <taxon>Stephanodiscaceae</taxon>
        <taxon>Cyclotella</taxon>
    </lineage>
</organism>
<name>A0ABD3MXF2_9STRA</name>
<dbReference type="AlphaFoldDB" id="A0ABD3MXF2"/>
<reference evidence="1 2" key="1">
    <citation type="submission" date="2024-10" db="EMBL/GenBank/DDBJ databases">
        <title>Updated reference genomes for cyclostephanoid diatoms.</title>
        <authorList>
            <person name="Roberts W.R."/>
            <person name="Alverson A.J."/>
        </authorList>
    </citation>
    <scope>NUCLEOTIDE SEQUENCE [LARGE SCALE GENOMIC DNA]</scope>
    <source>
        <strain evidence="1 2">AJA010-31</strain>
    </source>
</reference>
<accession>A0ABD3MXF2</accession>
<gene>
    <name evidence="1" type="ORF">ACHAWO_001535</name>
</gene>
<evidence type="ECO:0000313" key="1">
    <source>
        <dbReference type="EMBL" id="KAL3768586.1"/>
    </source>
</evidence>
<proteinExistence type="predicted"/>
<evidence type="ECO:0000313" key="2">
    <source>
        <dbReference type="Proteomes" id="UP001530400"/>
    </source>
</evidence>
<evidence type="ECO:0008006" key="3">
    <source>
        <dbReference type="Google" id="ProtNLM"/>
    </source>
</evidence>
<keyword evidence="2" id="KW-1185">Reference proteome</keyword>
<dbReference type="EMBL" id="JALLPJ020001344">
    <property type="protein sequence ID" value="KAL3768586.1"/>
    <property type="molecule type" value="Genomic_DNA"/>
</dbReference>
<sequence>MHIFLNILSWAKHDALSDVDVQRSLLEKLDSVLKSVELDYALYRLIQAKYVKIGSETYELIQILRRLIRTDSDEAYSKHDRSHDTMEEKNLAVSMLVQENAVWLLKKECNHAKEQNYRFGDESFHQDEEDGTVFQVNVQVVRNHLISLRKQGGLSNIPCHVTLNIVPVELDERVIVPRGVNRIVQHDAHILYVLEQSDQPRPLLDILTDWCECNKSSSPTDEQIRELVQHEPSLFGLAEAWFQVRRTGLSSTGKSVKYTGEMIRKLTTWYQDLERSKTTTTEEHKREIGLTTGLTTMNVTTWLAAHRKNQKASKSKKQTLTEEVLDFLYADAPLVIFFSRLLGLPRYRLFNPLHISIVIDCPAFDAIIAPRIDFP</sequence>
<dbReference type="Proteomes" id="UP001530400">
    <property type="component" value="Unassembled WGS sequence"/>
</dbReference>